<keyword evidence="2 4" id="KW-0560">Oxidoreductase</keyword>
<evidence type="ECO:0000256" key="1">
    <source>
        <dbReference type="ARBA" id="ARBA00006484"/>
    </source>
</evidence>
<dbReference type="PANTHER" id="PTHR43976">
    <property type="entry name" value="SHORT CHAIN DEHYDROGENASE"/>
    <property type="match status" value="1"/>
</dbReference>
<dbReference type="InterPro" id="IPR051911">
    <property type="entry name" value="SDR_oxidoreductase"/>
</dbReference>
<dbReference type="Gene3D" id="3.40.50.720">
    <property type="entry name" value="NAD(P)-binding Rossmann-like Domain"/>
    <property type="match status" value="1"/>
</dbReference>
<sequence>MKTILITGCSSGFGLETARYFLDRGWKVIATMRMPREEILPRSEHMRLLALDVTDPHSIGQAVETAGPVDVLVNNAGIGVLNALEGTSMDDIREVFETNTLGTIAMTQALLPQFRQRRAGVIVNVTSSVTYRPFPLLAVYSASKAAVNAFSESLALELAPFDVRVRLVLPGRAPETRFGENARTRMQDGIPDAYAELAQNVFAEWGKATATTKARDVAEAVWHAANDPSCPPRIAAGADALALAGTS</sequence>
<keyword evidence="5" id="KW-1185">Reference proteome</keyword>
<dbReference type="InterPro" id="IPR020904">
    <property type="entry name" value="Sc_DH/Rdtase_CS"/>
</dbReference>
<accession>A0ABV3PMH0</accession>
<dbReference type="PANTHER" id="PTHR43976:SF16">
    <property type="entry name" value="SHORT-CHAIN DEHYDROGENASE_REDUCTASE FAMILY PROTEIN"/>
    <property type="match status" value="1"/>
</dbReference>
<reference evidence="4 5" key="1">
    <citation type="submission" date="2024-07" db="EMBL/GenBank/DDBJ databases">
        <title>Description of Labrys sedimenti sp. nov., isolated from a diclofenac-degrading enrichment culture.</title>
        <authorList>
            <person name="Tancsics A."/>
            <person name="Csepanyi A."/>
        </authorList>
    </citation>
    <scope>NUCLEOTIDE SEQUENCE [LARGE SCALE GENOMIC DNA]</scope>
    <source>
        <strain evidence="4 5">LMG 23578</strain>
    </source>
</reference>
<proteinExistence type="inferred from homology"/>
<evidence type="ECO:0000313" key="4">
    <source>
        <dbReference type="EMBL" id="MEW9306835.1"/>
    </source>
</evidence>
<dbReference type="GO" id="GO:0016491">
    <property type="term" value="F:oxidoreductase activity"/>
    <property type="evidence" value="ECO:0007669"/>
    <property type="project" value="UniProtKB-KW"/>
</dbReference>
<protein>
    <submittedName>
        <fullName evidence="4">SDR family oxidoreductase</fullName>
        <ecNumber evidence="4">1.1.-.-</ecNumber>
    </submittedName>
</protein>
<dbReference type="Proteomes" id="UP001555786">
    <property type="component" value="Unassembled WGS sequence"/>
</dbReference>
<organism evidence="4 5">
    <name type="scientific">Labrys neptuniae</name>
    <dbReference type="NCBI Taxonomy" id="376174"/>
    <lineage>
        <taxon>Bacteria</taxon>
        <taxon>Pseudomonadati</taxon>
        <taxon>Pseudomonadota</taxon>
        <taxon>Alphaproteobacteria</taxon>
        <taxon>Hyphomicrobiales</taxon>
        <taxon>Xanthobacteraceae</taxon>
        <taxon>Labrys</taxon>
    </lineage>
</organism>
<comment type="caution">
    <text evidence="4">The sequence shown here is derived from an EMBL/GenBank/DDBJ whole genome shotgun (WGS) entry which is preliminary data.</text>
</comment>
<dbReference type="PROSITE" id="PS00061">
    <property type="entry name" value="ADH_SHORT"/>
    <property type="match status" value="1"/>
</dbReference>
<name>A0ABV3PMH0_9HYPH</name>
<dbReference type="CDD" id="cd05374">
    <property type="entry name" value="17beta-HSD-like_SDR_c"/>
    <property type="match status" value="1"/>
</dbReference>
<dbReference type="EMBL" id="JBFNQD010000004">
    <property type="protein sequence ID" value="MEW9306835.1"/>
    <property type="molecule type" value="Genomic_DNA"/>
</dbReference>
<evidence type="ECO:0000313" key="5">
    <source>
        <dbReference type="Proteomes" id="UP001555786"/>
    </source>
</evidence>
<comment type="similarity">
    <text evidence="1 3">Belongs to the short-chain dehydrogenases/reductases (SDR) family.</text>
</comment>
<dbReference type="Pfam" id="PF00106">
    <property type="entry name" value="adh_short"/>
    <property type="match status" value="1"/>
</dbReference>
<dbReference type="SUPFAM" id="SSF51735">
    <property type="entry name" value="NAD(P)-binding Rossmann-fold domains"/>
    <property type="match status" value="1"/>
</dbReference>
<dbReference type="InterPro" id="IPR036291">
    <property type="entry name" value="NAD(P)-bd_dom_sf"/>
</dbReference>
<dbReference type="InterPro" id="IPR002347">
    <property type="entry name" value="SDR_fam"/>
</dbReference>
<dbReference type="PRINTS" id="PR00081">
    <property type="entry name" value="GDHRDH"/>
</dbReference>
<evidence type="ECO:0000256" key="3">
    <source>
        <dbReference type="RuleBase" id="RU000363"/>
    </source>
</evidence>
<gene>
    <name evidence="4" type="ORF">ABXS05_14885</name>
</gene>
<dbReference type="RefSeq" id="WP_367624449.1">
    <property type="nucleotide sequence ID" value="NZ_JBFNQD010000004.1"/>
</dbReference>
<dbReference type="EC" id="1.1.-.-" evidence="4"/>
<evidence type="ECO:0000256" key="2">
    <source>
        <dbReference type="ARBA" id="ARBA00023002"/>
    </source>
</evidence>
<dbReference type="PRINTS" id="PR00080">
    <property type="entry name" value="SDRFAMILY"/>
</dbReference>